<sequence length="103" mass="11704">MLPNNRHITKPRGMSPAKTSDKEDLLRARALKCIARVEAENRTEAGNAHFRAGEYLKAIVEYDATIMIHGLNPAYLSNMAAAWLKLEVLFQRLQLSLHTRMDK</sequence>
<gene>
    <name evidence="1" type="ORF">F5148DRAFT_1284683</name>
</gene>
<name>A0ACC0U866_9AGAM</name>
<organism evidence="1 2">
    <name type="scientific">Russula earlei</name>
    <dbReference type="NCBI Taxonomy" id="71964"/>
    <lineage>
        <taxon>Eukaryota</taxon>
        <taxon>Fungi</taxon>
        <taxon>Dikarya</taxon>
        <taxon>Basidiomycota</taxon>
        <taxon>Agaricomycotina</taxon>
        <taxon>Agaricomycetes</taxon>
        <taxon>Russulales</taxon>
        <taxon>Russulaceae</taxon>
        <taxon>Russula</taxon>
    </lineage>
</organism>
<comment type="caution">
    <text evidence="1">The sequence shown here is derived from an EMBL/GenBank/DDBJ whole genome shotgun (WGS) entry which is preliminary data.</text>
</comment>
<dbReference type="EMBL" id="JAGFNK010000108">
    <property type="protein sequence ID" value="KAI9507888.1"/>
    <property type="molecule type" value="Genomic_DNA"/>
</dbReference>
<proteinExistence type="predicted"/>
<protein>
    <submittedName>
        <fullName evidence="1">Uncharacterized protein</fullName>
    </submittedName>
</protein>
<evidence type="ECO:0000313" key="1">
    <source>
        <dbReference type="EMBL" id="KAI9507888.1"/>
    </source>
</evidence>
<accession>A0ACC0U866</accession>
<keyword evidence="2" id="KW-1185">Reference proteome</keyword>
<evidence type="ECO:0000313" key="2">
    <source>
        <dbReference type="Proteomes" id="UP001207468"/>
    </source>
</evidence>
<dbReference type="Proteomes" id="UP001207468">
    <property type="component" value="Unassembled WGS sequence"/>
</dbReference>
<reference evidence="1" key="1">
    <citation type="submission" date="2021-03" db="EMBL/GenBank/DDBJ databases">
        <title>Evolutionary priming and transition to the ectomycorrhizal habit in an iconic lineage of mushroom-forming fungi: is preadaptation a requirement?</title>
        <authorList>
            <consortium name="DOE Joint Genome Institute"/>
            <person name="Looney B.P."/>
            <person name="Miyauchi S."/>
            <person name="Morin E."/>
            <person name="Drula E."/>
            <person name="Courty P.E."/>
            <person name="Chicoki N."/>
            <person name="Fauchery L."/>
            <person name="Kohler A."/>
            <person name="Kuo A."/>
            <person name="LaButti K."/>
            <person name="Pangilinan J."/>
            <person name="Lipzen A."/>
            <person name="Riley R."/>
            <person name="Andreopoulos W."/>
            <person name="He G."/>
            <person name="Johnson J."/>
            <person name="Barry K.W."/>
            <person name="Grigoriev I.V."/>
            <person name="Nagy L."/>
            <person name="Hibbett D."/>
            <person name="Henrissat B."/>
            <person name="Matheny P.B."/>
            <person name="Labbe J."/>
            <person name="Martin A.F."/>
        </authorList>
    </citation>
    <scope>NUCLEOTIDE SEQUENCE</scope>
    <source>
        <strain evidence="1">BPL698</strain>
    </source>
</reference>